<gene>
    <name evidence="5" type="ORF">PG997_010353</name>
</gene>
<dbReference type="InterPro" id="IPR050745">
    <property type="entry name" value="Multifunctional_regulatory"/>
</dbReference>
<feature type="repeat" description="ANK" evidence="3">
    <location>
        <begin position="102"/>
        <end position="128"/>
    </location>
</feature>
<evidence type="ECO:0000256" key="3">
    <source>
        <dbReference type="PROSITE-ProRule" id="PRU00023"/>
    </source>
</evidence>
<dbReference type="RefSeq" id="XP_066666630.1">
    <property type="nucleotide sequence ID" value="XM_066814668.1"/>
</dbReference>
<protein>
    <submittedName>
        <fullName evidence="5">Uncharacterized protein</fullName>
    </submittedName>
</protein>
<dbReference type="SUPFAM" id="SSF48403">
    <property type="entry name" value="Ankyrin repeat"/>
    <property type="match status" value="1"/>
</dbReference>
<accession>A0ABR1VWQ7</accession>
<dbReference type="Proteomes" id="UP001433268">
    <property type="component" value="Unassembled WGS sequence"/>
</dbReference>
<evidence type="ECO:0000256" key="4">
    <source>
        <dbReference type="SAM" id="MobiDB-lite"/>
    </source>
</evidence>
<proteinExistence type="predicted"/>
<dbReference type="PROSITE" id="PS50297">
    <property type="entry name" value="ANK_REP_REGION"/>
    <property type="match status" value="1"/>
</dbReference>
<keyword evidence="6" id="KW-1185">Reference proteome</keyword>
<evidence type="ECO:0000256" key="2">
    <source>
        <dbReference type="ARBA" id="ARBA00023043"/>
    </source>
</evidence>
<evidence type="ECO:0000313" key="5">
    <source>
        <dbReference type="EMBL" id="KAK8075690.1"/>
    </source>
</evidence>
<dbReference type="InterPro" id="IPR002110">
    <property type="entry name" value="Ankyrin_rpt"/>
</dbReference>
<dbReference type="GeneID" id="92047728"/>
<dbReference type="Gene3D" id="1.25.40.20">
    <property type="entry name" value="Ankyrin repeat-containing domain"/>
    <property type="match status" value="3"/>
</dbReference>
<dbReference type="PANTHER" id="PTHR24189">
    <property type="entry name" value="MYOTROPHIN"/>
    <property type="match status" value="1"/>
</dbReference>
<feature type="region of interest" description="Disordered" evidence="4">
    <location>
        <begin position="476"/>
        <end position="499"/>
    </location>
</feature>
<keyword evidence="1" id="KW-0677">Repeat</keyword>
<reference evidence="5 6" key="1">
    <citation type="submission" date="2023-01" db="EMBL/GenBank/DDBJ databases">
        <title>Analysis of 21 Apiospora genomes using comparative genomics revels a genus with tremendous synthesis potential of carbohydrate active enzymes and secondary metabolites.</title>
        <authorList>
            <person name="Sorensen T."/>
        </authorList>
    </citation>
    <scope>NUCLEOTIDE SEQUENCE [LARGE SCALE GENOMIC DNA]</scope>
    <source>
        <strain evidence="5 6">CBS 114990</strain>
    </source>
</reference>
<evidence type="ECO:0000313" key="6">
    <source>
        <dbReference type="Proteomes" id="UP001433268"/>
    </source>
</evidence>
<organism evidence="5 6">
    <name type="scientific">Apiospora hydei</name>
    <dbReference type="NCBI Taxonomy" id="1337664"/>
    <lineage>
        <taxon>Eukaryota</taxon>
        <taxon>Fungi</taxon>
        <taxon>Dikarya</taxon>
        <taxon>Ascomycota</taxon>
        <taxon>Pezizomycotina</taxon>
        <taxon>Sordariomycetes</taxon>
        <taxon>Xylariomycetidae</taxon>
        <taxon>Amphisphaeriales</taxon>
        <taxon>Apiosporaceae</taxon>
        <taxon>Apiospora</taxon>
    </lineage>
</organism>
<dbReference type="PROSITE" id="PS50088">
    <property type="entry name" value="ANK_REPEAT"/>
    <property type="match status" value="1"/>
</dbReference>
<evidence type="ECO:0000256" key="1">
    <source>
        <dbReference type="ARBA" id="ARBA00022737"/>
    </source>
</evidence>
<comment type="caution">
    <text evidence="5">The sequence shown here is derived from an EMBL/GenBank/DDBJ whole genome shotgun (WGS) entry which is preliminary data.</text>
</comment>
<dbReference type="InterPro" id="IPR036770">
    <property type="entry name" value="Ankyrin_rpt-contain_sf"/>
</dbReference>
<dbReference type="SMART" id="SM00248">
    <property type="entry name" value="ANK"/>
    <property type="match status" value="3"/>
</dbReference>
<name>A0ABR1VWQ7_9PEZI</name>
<keyword evidence="2 3" id="KW-0040">ANK repeat</keyword>
<sequence length="499" mass="56404">MSAADLGGMLDRLPDELLWDIADLNRVKDLGRLTRTSKRMHQRLNPYLYKTGMERDGRPLQYACRKYGRDDIISRVLLYHKPQQHAGILAHRFRYGYNCQAQNTTPLALAIRHYNLPVVRMLVEQGADGHQPSILADVLARPISDLDDGVQIRFELVELLVKAGANVNKVTGSYTPLLLAVEHRCESRLIDLLLKSGADLKGPCSPLNMFLETRENLDDDRYKSAELLVKAAANLDTAQIHYSMLLCLRPHEDERWIKLIEKLLEAPGADPRCTHNGESYMHLNWLPSFDFNAKYASTPEKSVKYDRVRQVTIRILELLFAKTGATVNDPGPHGRKPTPLMIAAGLPCEFDDLFYDVLNMGANGRVRVDGATAFHYMFEHPGHALKERLAPLVAINCPINAKDCDGNTLLHKAALRGMVPESWLPELTKYKFDFIAKNRAGQTFIDILCYKPATSFDPAWYDSRLADSLRQQIDELKTATSNNQKRARDRGKGSSNNRK</sequence>
<dbReference type="EMBL" id="JAQQWN010000007">
    <property type="protein sequence ID" value="KAK8075690.1"/>
    <property type="molecule type" value="Genomic_DNA"/>
</dbReference>
<dbReference type="CDD" id="cd09917">
    <property type="entry name" value="F-box_SF"/>
    <property type="match status" value="1"/>
</dbReference>